<dbReference type="InterPro" id="IPR036679">
    <property type="entry name" value="FlgN-like_sf"/>
</dbReference>
<evidence type="ECO:0000313" key="3">
    <source>
        <dbReference type="EMBL" id="GIO26434.1"/>
    </source>
</evidence>
<feature type="coiled-coil region" evidence="2">
    <location>
        <begin position="36"/>
        <end position="66"/>
    </location>
</feature>
<sequence>MSVISIIDKLEQLVEIHQQLIQFSLEKTTIVKNGEVDKLQSHLVKERKLVQQLEKAEAAREKEVEKWFIDNGLSLDDTTITTMLQHLQDEGEQQALEASAVRLAEALINLKQQEQLNVALIQQSMQFVQLSIDLLSPSLANINYSNKTDMDKSSANRSLFDSKA</sequence>
<organism evidence="3 4">
    <name type="scientific">Ornithinibacillus bavariensis</name>
    <dbReference type="NCBI Taxonomy" id="545502"/>
    <lineage>
        <taxon>Bacteria</taxon>
        <taxon>Bacillati</taxon>
        <taxon>Bacillota</taxon>
        <taxon>Bacilli</taxon>
        <taxon>Bacillales</taxon>
        <taxon>Bacillaceae</taxon>
        <taxon>Ornithinibacillus</taxon>
    </lineage>
</organism>
<protein>
    <recommendedName>
        <fullName evidence="5">Flagellar protein FlgN</fullName>
    </recommendedName>
</protein>
<dbReference type="EMBL" id="BORP01000001">
    <property type="protein sequence ID" value="GIO26434.1"/>
    <property type="molecule type" value="Genomic_DNA"/>
</dbReference>
<comment type="caution">
    <text evidence="3">The sequence shown here is derived from an EMBL/GenBank/DDBJ whole genome shotgun (WGS) entry which is preliminary data.</text>
</comment>
<dbReference type="RefSeq" id="WP_244853354.1">
    <property type="nucleotide sequence ID" value="NZ_BORP01000001.1"/>
</dbReference>
<feature type="coiled-coil region" evidence="2">
    <location>
        <begin position="93"/>
        <end position="123"/>
    </location>
</feature>
<dbReference type="InterPro" id="IPR007809">
    <property type="entry name" value="FlgN-like"/>
</dbReference>
<gene>
    <name evidence="3" type="ORF">J43TS3_10450</name>
</gene>
<reference evidence="3" key="1">
    <citation type="submission" date="2021-03" db="EMBL/GenBank/DDBJ databases">
        <title>Antimicrobial resistance genes in bacteria isolated from Japanese honey, and their potential for conferring macrolide and lincosamide resistance in the American foulbrood pathogen Paenibacillus larvae.</title>
        <authorList>
            <person name="Okamoto M."/>
            <person name="Kumagai M."/>
            <person name="Kanamori H."/>
            <person name="Takamatsu D."/>
        </authorList>
    </citation>
    <scope>NUCLEOTIDE SEQUENCE</scope>
    <source>
        <strain evidence="3">J43TS3</strain>
    </source>
</reference>
<dbReference type="SUPFAM" id="SSF140566">
    <property type="entry name" value="FlgN-like"/>
    <property type="match status" value="1"/>
</dbReference>
<dbReference type="AlphaFoldDB" id="A0A919X641"/>
<evidence type="ECO:0000256" key="2">
    <source>
        <dbReference type="SAM" id="Coils"/>
    </source>
</evidence>
<proteinExistence type="predicted"/>
<accession>A0A919X641</accession>
<dbReference type="Gene3D" id="1.20.58.300">
    <property type="entry name" value="FlgN-like"/>
    <property type="match status" value="1"/>
</dbReference>
<keyword evidence="2" id="KW-0175">Coiled coil</keyword>
<evidence type="ECO:0008006" key="5">
    <source>
        <dbReference type="Google" id="ProtNLM"/>
    </source>
</evidence>
<dbReference type="Proteomes" id="UP000676917">
    <property type="component" value="Unassembled WGS sequence"/>
</dbReference>
<dbReference type="Pfam" id="PF05130">
    <property type="entry name" value="FlgN"/>
    <property type="match status" value="1"/>
</dbReference>
<evidence type="ECO:0000313" key="4">
    <source>
        <dbReference type="Proteomes" id="UP000676917"/>
    </source>
</evidence>
<dbReference type="GO" id="GO:0044780">
    <property type="term" value="P:bacterial-type flagellum assembly"/>
    <property type="evidence" value="ECO:0007669"/>
    <property type="project" value="InterPro"/>
</dbReference>
<evidence type="ECO:0000256" key="1">
    <source>
        <dbReference type="ARBA" id="ARBA00022795"/>
    </source>
</evidence>
<keyword evidence="1" id="KW-1005">Bacterial flagellum biogenesis</keyword>
<keyword evidence="4" id="KW-1185">Reference proteome</keyword>
<name>A0A919X641_9BACI</name>